<dbReference type="Pfam" id="PF01652">
    <property type="entry name" value="IF4E"/>
    <property type="match status" value="1"/>
</dbReference>
<keyword evidence="3 5" id="KW-0694">RNA-binding</keyword>
<keyword evidence="4 5" id="KW-0648">Protein biosynthesis</keyword>
<evidence type="ECO:0000256" key="6">
    <source>
        <dbReference type="SAM" id="MobiDB-lite"/>
    </source>
</evidence>
<evidence type="ECO:0000256" key="2">
    <source>
        <dbReference type="ARBA" id="ARBA00022845"/>
    </source>
</evidence>
<dbReference type="eggNOG" id="KOG1670">
    <property type="taxonomic scope" value="Eukaryota"/>
</dbReference>
<comment type="similarity">
    <text evidence="5">Belongs to the eukaryotic initiation factor 4E family.</text>
</comment>
<dbReference type="EnsemblMetazoa" id="Aqu2.1.28260_001">
    <property type="protein sequence ID" value="Aqu2.1.28260_001"/>
    <property type="gene ID" value="Aqu2.1.28260"/>
</dbReference>
<dbReference type="GO" id="GO:0016281">
    <property type="term" value="C:eukaryotic translation initiation factor 4F complex"/>
    <property type="evidence" value="ECO:0007669"/>
    <property type="project" value="TreeGrafter"/>
</dbReference>
<evidence type="ECO:0000256" key="4">
    <source>
        <dbReference type="ARBA" id="ARBA00022917"/>
    </source>
</evidence>
<protein>
    <submittedName>
        <fullName evidence="7">Uncharacterized protein</fullName>
    </submittedName>
</protein>
<dbReference type="STRING" id="400682.A0A1X7UJW1"/>
<dbReference type="SUPFAM" id="SSF55418">
    <property type="entry name" value="eIF4e-like"/>
    <property type="match status" value="1"/>
</dbReference>
<reference evidence="7" key="1">
    <citation type="submission" date="2017-05" db="UniProtKB">
        <authorList>
            <consortium name="EnsemblMetazoa"/>
        </authorList>
    </citation>
    <scope>IDENTIFICATION</scope>
</reference>
<feature type="compositionally biased region" description="Basic and acidic residues" evidence="6">
    <location>
        <begin position="53"/>
        <end position="71"/>
    </location>
</feature>
<keyword evidence="1 5" id="KW-0396">Initiation factor</keyword>
<dbReference type="PANTHER" id="PTHR11960">
    <property type="entry name" value="EUKARYOTIC TRANSLATION INITIATION FACTOR 4E RELATED"/>
    <property type="match status" value="1"/>
</dbReference>
<evidence type="ECO:0000256" key="1">
    <source>
        <dbReference type="ARBA" id="ARBA00022540"/>
    </source>
</evidence>
<feature type="region of interest" description="Disordered" evidence="6">
    <location>
        <begin position="262"/>
        <end position="286"/>
    </location>
</feature>
<dbReference type="PANTHER" id="PTHR11960:SF66">
    <property type="entry name" value="EUKARYOTIC TRANSLATION INITIATION FACTOR 4E TYPE 3"/>
    <property type="match status" value="1"/>
</dbReference>
<feature type="region of interest" description="Disordered" evidence="6">
    <location>
        <begin position="1"/>
        <end position="76"/>
    </location>
</feature>
<dbReference type="GO" id="GO:0003743">
    <property type="term" value="F:translation initiation factor activity"/>
    <property type="evidence" value="ECO:0007669"/>
    <property type="project" value="UniProtKB-KW"/>
</dbReference>
<dbReference type="OrthoDB" id="17977at2759"/>
<evidence type="ECO:0000256" key="3">
    <source>
        <dbReference type="ARBA" id="ARBA00022884"/>
    </source>
</evidence>
<dbReference type="GO" id="GO:0000340">
    <property type="term" value="F:RNA 7-methylguanosine cap binding"/>
    <property type="evidence" value="ECO:0007669"/>
    <property type="project" value="TreeGrafter"/>
</dbReference>
<dbReference type="GO" id="GO:0006417">
    <property type="term" value="P:regulation of translation"/>
    <property type="evidence" value="ECO:0007669"/>
    <property type="project" value="UniProtKB-KW"/>
</dbReference>
<dbReference type="InterPro" id="IPR023398">
    <property type="entry name" value="TIF_eIF4e-like"/>
</dbReference>
<name>A0A1X7UJW1_AMPQE</name>
<sequence length="304" mass="34991">MAESKEDVNIHPSLQRPVVGSRHESPIPSDRLSAMEDEEERRKRAASPRLSRKTLEELESADQKRQEKGWEADDPPLTTPWTFWFQRTTNQSQFSYGGAAADPKNFSEGLRVIYTVRSIKEFFSVYNNIKPANQLFMRECYHVMRHENRRQMWEDVSNINGGTWTFKCKKEDTNNVWQELLLAAIGEQFADCTADDDDVVGVSVKGRDQETQFQVWNENAASVRSSTVMDRVRKLLPGVEIRDFYTSVKERLVDVSHQPHSYQQSFGRSQRPHLPPSGISPFQYFPRPAATSHAPPLIIRPPHS</sequence>
<evidence type="ECO:0000256" key="5">
    <source>
        <dbReference type="RuleBase" id="RU004374"/>
    </source>
</evidence>
<dbReference type="AlphaFoldDB" id="A0A1X7UJW1"/>
<organism evidence="7">
    <name type="scientific">Amphimedon queenslandica</name>
    <name type="common">Sponge</name>
    <dbReference type="NCBI Taxonomy" id="400682"/>
    <lineage>
        <taxon>Eukaryota</taxon>
        <taxon>Metazoa</taxon>
        <taxon>Porifera</taxon>
        <taxon>Demospongiae</taxon>
        <taxon>Heteroscleromorpha</taxon>
        <taxon>Haplosclerida</taxon>
        <taxon>Niphatidae</taxon>
        <taxon>Amphimedon</taxon>
    </lineage>
</organism>
<feature type="compositionally biased region" description="Basic residues" evidence="6">
    <location>
        <begin position="43"/>
        <end position="52"/>
    </location>
</feature>
<dbReference type="InterPro" id="IPR001040">
    <property type="entry name" value="TIF_eIF_4E"/>
</dbReference>
<evidence type="ECO:0000313" key="7">
    <source>
        <dbReference type="EnsemblMetazoa" id="Aqu2.1.28260_001"/>
    </source>
</evidence>
<proteinExistence type="inferred from homology"/>
<keyword evidence="2" id="KW-0810">Translation regulation</keyword>
<dbReference type="FunCoup" id="A0A1X7UJW1">
    <property type="interactions" value="1"/>
</dbReference>
<dbReference type="InParanoid" id="A0A1X7UJW1"/>
<accession>A0A1X7UJW1</accession>
<dbReference type="Gene3D" id="3.30.760.10">
    <property type="entry name" value="RNA Cap, Translation Initiation Factor Eif4e"/>
    <property type="match status" value="1"/>
</dbReference>